<dbReference type="InterPro" id="IPR017342">
    <property type="entry name" value="S-AdoMet-dep_Met_synth_prd"/>
</dbReference>
<evidence type="ECO:0000313" key="1">
    <source>
        <dbReference type="EMBL" id="HIR48226.1"/>
    </source>
</evidence>
<sequence>MQTLSSLDRSEVLRYLGWRGNELSANMEDMVLRCIHEMCQAAKPAWLYRRFSVRRTEEGLLLEPGSLLLAGKDIAAHLTGCEEAFLLCATIGLSAERLIRTRMVTNPEEGVILDACATQAVEQTADLAEEEITELCQKEGHGLTWRFSPGYGDLPLAVQGDFIRVCDAPRRIGLTVTDSLLMTPGKSVTAILGVTPLPTVTQEERTDKCSRCPNQGRCAFRKRGITC</sequence>
<reference evidence="1" key="1">
    <citation type="submission" date="2020-10" db="EMBL/GenBank/DDBJ databases">
        <authorList>
            <person name="Gilroy R."/>
        </authorList>
    </citation>
    <scope>NUCLEOTIDE SEQUENCE</scope>
    <source>
        <strain evidence="1">ChiSxjej1B13-7958</strain>
    </source>
</reference>
<protein>
    <submittedName>
        <fullName evidence="1">Uncharacterized protein</fullName>
    </submittedName>
</protein>
<comment type="caution">
    <text evidence="1">The sequence shown here is derived from an EMBL/GenBank/DDBJ whole genome shotgun (WGS) entry which is preliminary data.</text>
</comment>
<name>A0A9D1DF13_9FIRM</name>
<dbReference type="SUPFAM" id="SSF56507">
    <property type="entry name" value="Methionine synthase activation domain-like"/>
    <property type="match status" value="1"/>
</dbReference>
<gene>
    <name evidence="1" type="ORF">IAB89_11340</name>
</gene>
<dbReference type="InterPro" id="IPR037010">
    <property type="entry name" value="VitB12-dep_Met_synth_activ_sf"/>
</dbReference>
<dbReference type="GO" id="GO:0008705">
    <property type="term" value="F:methionine synthase activity"/>
    <property type="evidence" value="ECO:0007669"/>
    <property type="project" value="InterPro"/>
</dbReference>
<dbReference type="AlphaFoldDB" id="A0A9D1DF13"/>
<dbReference type="Gene3D" id="3.40.109.40">
    <property type="match status" value="1"/>
</dbReference>
<reference evidence="1" key="2">
    <citation type="journal article" date="2021" name="PeerJ">
        <title>Extensive microbial diversity within the chicken gut microbiome revealed by metagenomics and culture.</title>
        <authorList>
            <person name="Gilroy R."/>
            <person name="Ravi A."/>
            <person name="Getino M."/>
            <person name="Pursley I."/>
            <person name="Horton D.L."/>
            <person name="Alikhan N.F."/>
            <person name="Baker D."/>
            <person name="Gharbi K."/>
            <person name="Hall N."/>
            <person name="Watson M."/>
            <person name="Adriaenssens E.M."/>
            <person name="Foster-Nyarko E."/>
            <person name="Jarju S."/>
            <person name="Secka A."/>
            <person name="Antonio M."/>
            <person name="Oren A."/>
            <person name="Chaudhuri R.R."/>
            <person name="La Ragione R."/>
            <person name="Hildebrand F."/>
            <person name="Pallen M.J."/>
        </authorList>
    </citation>
    <scope>NUCLEOTIDE SEQUENCE</scope>
    <source>
        <strain evidence="1">ChiSxjej1B13-7958</strain>
    </source>
</reference>
<accession>A0A9D1DF13</accession>
<dbReference type="EMBL" id="DVGZ01000123">
    <property type="protein sequence ID" value="HIR48226.1"/>
    <property type="molecule type" value="Genomic_DNA"/>
</dbReference>
<proteinExistence type="predicted"/>
<dbReference type="PIRSF" id="PIRSF037984">
    <property type="entry name" value="Met_synth_TM0269_prd"/>
    <property type="match status" value="1"/>
</dbReference>
<dbReference type="Proteomes" id="UP000824242">
    <property type="component" value="Unassembled WGS sequence"/>
</dbReference>
<organism evidence="1 2">
    <name type="scientific">Candidatus Caccousia avicola</name>
    <dbReference type="NCBI Taxonomy" id="2840721"/>
    <lineage>
        <taxon>Bacteria</taxon>
        <taxon>Bacillati</taxon>
        <taxon>Bacillota</taxon>
        <taxon>Clostridia</taxon>
        <taxon>Eubacteriales</taxon>
        <taxon>Oscillospiraceae</taxon>
        <taxon>Oscillospiraceae incertae sedis</taxon>
        <taxon>Candidatus Caccousia</taxon>
    </lineage>
</organism>
<evidence type="ECO:0000313" key="2">
    <source>
        <dbReference type="Proteomes" id="UP000824242"/>
    </source>
</evidence>